<dbReference type="AlphaFoldDB" id="A0A1L0B0N2"/>
<keyword evidence="2" id="KW-1185">Reference proteome</keyword>
<protein>
    <submittedName>
        <fullName evidence="1">Uncharacterized protein</fullName>
    </submittedName>
</protein>
<sequence length="176" mass="20641">MTSKELRTNNHNKDLEKKFIHSIVQTSLNLRAKCNKQKLRHLTAKIFLSLLEICNIELFNINEKDKQLFYKRFLFTVYNTDQNTTIDRFLCGIVNSKSKVDVNVNRKLFLYIDEPRNLFLFLVIDFDESSTGKVNIMRSIGFDLVKASSMIIKSHSTLIKKELQEFCMLYCEALSE</sequence>
<organism evidence="1 2">
    <name type="scientific">Hanseniaspora guilliermondii</name>
    <dbReference type="NCBI Taxonomy" id="56406"/>
    <lineage>
        <taxon>Eukaryota</taxon>
        <taxon>Fungi</taxon>
        <taxon>Dikarya</taxon>
        <taxon>Ascomycota</taxon>
        <taxon>Saccharomycotina</taxon>
        <taxon>Saccharomycetes</taxon>
        <taxon>Saccharomycodales</taxon>
        <taxon>Saccharomycodaceae</taxon>
        <taxon>Hanseniaspora</taxon>
    </lineage>
</organism>
<dbReference type="Proteomes" id="UP000183365">
    <property type="component" value="Unassembled WGS sequence"/>
</dbReference>
<accession>A0A1L0B0N2</accession>
<gene>
    <name evidence="1" type="ORF">HGUI_01556</name>
</gene>
<proteinExistence type="predicted"/>
<evidence type="ECO:0000313" key="1">
    <source>
        <dbReference type="EMBL" id="SGZ39356.1"/>
    </source>
</evidence>
<reference evidence="2" key="1">
    <citation type="submission" date="2016-11" db="EMBL/GenBank/DDBJ databases">
        <authorList>
            <person name="Guldener U."/>
        </authorList>
    </citation>
    <scope>NUCLEOTIDE SEQUENCE [LARGE SCALE GENOMIC DNA]</scope>
</reference>
<dbReference type="VEuPathDB" id="FungiDB:HGUI_01556"/>
<evidence type="ECO:0000313" key="2">
    <source>
        <dbReference type="Proteomes" id="UP000183365"/>
    </source>
</evidence>
<name>A0A1L0B0N2_9ASCO</name>
<dbReference type="OrthoDB" id="10376574at2759"/>
<dbReference type="EMBL" id="FQNF01000022">
    <property type="protein sequence ID" value="SGZ39356.1"/>
    <property type="molecule type" value="Genomic_DNA"/>
</dbReference>